<dbReference type="InterPro" id="IPR002035">
    <property type="entry name" value="VWF_A"/>
</dbReference>
<sequence length="401" mass="46396">MFFLYPTKFNKNKCGSFTIMTAIILPILIMLIAFIVDVSNIVYTKSVNQYLTDKVVIDSSLDIISDSDYITDNQVRESIFENIKKVLKKEFSKNELEKILDEAKININKDANNNRHITLNISYPFYHNKLSILYLIKDNGSTRLENTSTVLSIPERKSINYVYQALSSYFVIDVSGSMNNRFGNKPLDINDVNEINLYLDDVIDPYNFIDPNNNEQKYRKNSKAEYMVKYLKEFIKTLENNYKDDKLLRTGLISYNTIIVKHLPINNGTKHINDYIDKIYPYGLTNSYIAMEKAYKSFINIEDSVDNINNEKYIVFMTDGENTHSTDDDLTIKICDMAKKRGIKIITVAIDINKPGPISLLTRCSSENRVYIANNHNDMKKIFMKVAKSMIDSHKRIIISK</sequence>
<dbReference type="InterPro" id="IPR012495">
    <property type="entry name" value="TadE-like_dom"/>
</dbReference>
<dbReference type="STRING" id="1261131.lam_856"/>
<dbReference type="Pfam" id="PF07811">
    <property type="entry name" value="TadE"/>
    <property type="match status" value="1"/>
</dbReference>
<keyword evidence="1" id="KW-0812">Transmembrane</keyword>
<keyword evidence="1" id="KW-0472">Membrane</keyword>
<evidence type="ECO:0000256" key="1">
    <source>
        <dbReference type="SAM" id="Phobius"/>
    </source>
</evidence>
<feature type="transmembrane region" description="Helical" evidence="1">
    <location>
        <begin position="17"/>
        <end position="36"/>
    </location>
</feature>
<evidence type="ECO:0000259" key="2">
    <source>
        <dbReference type="PROSITE" id="PS50234"/>
    </source>
</evidence>
<name>U6B5G1_9HYPH</name>
<reference evidence="3 4" key="1">
    <citation type="journal article" date="2014" name="Mol. Plant Microbe Interact.">
        <title>The complete genome sequence of Candidatus Liberibacter americanus, associated with citrus Huanglongbing.</title>
        <authorList>
            <person name="Wulff N.A."/>
            <person name="Zhang S."/>
            <person name="Setubal J.C."/>
            <person name="Almeida N.F."/>
            <person name="Martins E.C."/>
            <person name="Harakava R."/>
            <person name="Kumar D."/>
            <person name="Rangel L.T."/>
            <person name="Foissac X."/>
            <person name="Bove J."/>
            <person name="Gabriel D.W."/>
        </authorList>
    </citation>
    <scope>NUCLEOTIDE SEQUENCE [LARGE SCALE GENOMIC DNA]</scope>
    <source>
        <strain evidence="3 4">Sao Paulo</strain>
    </source>
</reference>
<dbReference type="EMBL" id="CP006604">
    <property type="protein sequence ID" value="AHA28195.1"/>
    <property type="molecule type" value="Genomic_DNA"/>
</dbReference>
<dbReference type="SMART" id="SM00327">
    <property type="entry name" value="VWA"/>
    <property type="match status" value="1"/>
</dbReference>
<proteinExistence type="predicted"/>
<dbReference type="CDD" id="cd00198">
    <property type="entry name" value="vWFA"/>
    <property type="match status" value="1"/>
</dbReference>
<dbReference type="KEGG" id="lar:lam_856"/>
<gene>
    <name evidence="3" type="ORF">lam_856</name>
</gene>
<keyword evidence="1" id="KW-1133">Transmembrane helix</keyword>
<dbReference type="RefSeq" id="WP_007557112.1">
    <property type="nucleotide sequence ID" value="NC_022793.1"/>
</dbReference>
<protein>
    <submittedName>
        <fullName evidence="3">Flp pilus assembly protein TadG</fullName>
    </submittedName>
</protein>
<organism evidence="3 4">
    <name type="scientific">Candidatus Liberibacter americanus str. Sao Paulo</name>
    <dbReference type="NCBI Taxonomy" id="1261131"/>
    <lineage>
        <taxon>Bacteria</taxon>
        <taxon>Pseudomonadati</taxon>
        <taxon>Pseudomonadota</taxon>
        <taxon>Alphaproteobacteria</taxon>
        <taxon>Hyphomicrobiales</taxon>
        <taxon>Rhizobiaceae</taxon>
        <taxon>Liberibacter</taxon>
    </lineage>
</organism>
<feature type="domain" description="VWFA" evidence="2">
    <location>
        <begin position="167"/>
        <end position="386"/>
    </location>
</feature>
<dbReference type="Proteomes" id="UP000017862">
    <property type="component" value="Chromosome"/>
</dbReference>
<dbReference type="Gene3D" id="3.40.50.410">
    <property type="entry name" value="von Willebrand factor, type A domain"/>
    <property type="match status" value="1"/>
</dbReference>
<dbReference type="Pfam" id="PF00092">
    <property type="entry name" value="VWA"/>
    <property type="match status" value="1"/>
</dbReference>
<dbReference type="InterPro" id="IPR036465">
    <property type="entry name" value="vWFA_dom_sf"/>
</dbReference>
<dbReference type="PROSITE" id="PS50234">
    <property type="entry name" value="VWFA"/>
    <property type="match status" value="1"/>
</dbReference>
<dbReference type="AlphaFoldDB" id="U6B5G1"/>
<dbReference type="SUPFAM" id="SSF53300">
    <property type="entry name" value="vWA-like"/>
    <property type="match status" value="1"/>
</dbReference>
<dbReference type="eggNOG" id="COG2304">
    <property type="taxonomic scope" value="Bacteria"/>
</dbReference>
<keyword evidence="4" id="KW-1185">Reference proteome</keyword>
<dbReference type="HOGENOM" id="CLU_047933_0_0_5"/>
<evidence type="ECO:0000313" key="4">
    <source>
        <dbReference type="Proteomes" id="UP000017862"/>
    </source>
</evidence>
<accession>U6B5G1</accession>
<dbReference type="PATRIC" id="fig|1261131.3.peg.824"/>
<evidence type="ECO:0000313" key="3">
    <source>
        <dbReference type="EMBL" id="AHA28195.1"/>
    </source>
</evidence>